<dbReference type="PANTHER" id="PTHR14003:SF19">
    <property type="entry name" value="YY2 TRANSCRIPTION FACTOR"/>
    <property type="match status" value="1"/>
</dbReference>
<dbReference type="PANTHER" id="PTHR14003">
    <property type="entry name" value="TRANSCRIPTIONAL REPRESSOR PROTEIN YY"/>
    <property type="match status" value="1"/>
</dbReference>
<feature type="compositionally biased region" description="Basic and acidic residues" evidence="6">
    <location>
        <begin position="392"/>
        <end position="405"/>
    </location>
</feature>
<comment type="caution">
    <text evidence="8">The sequence shown here is derived from an EMBL/GenBank/DDBJ whole genome shotgun (WGS) entry which is preliminary data.</text>
</comment>
<feature type="domain" description="C2H2-type" evidence="7">
    <location>
        <begin position="241"/>
        <end position="268"/>
    </location>
</feature>
<organism evidence="8 9">
    <name type="scientific">Sinanodonta woodiana</name>
    <name type="common">Chinese pond mussel</name>
    <name type="synonym">Anodonta woodiana</name>
    <dbReference type="NCBI Taxonomy" id="1069815"/>
    <lineage>
        <taxon>Eukaryota</taxon>
        <taxon>Metazoa</taxon>
        <taxon>Spiralia</taxon>
        <taxon>Lophotrochozoa</taxon>
        <taxon>Mollusca</taxon>
        <taxon>Bivalvia</taxon>
        <taxon>Autobranchia</taxon>
        <taxon>Heteroconchia</taxon>
        <taxon>Palaeoheterodonta</taxon>
        <taxon>Unionida</taxon>
        <taxon>Unionoidea</taxon>
        <taxon>Unionidae</taxon>
        <taxon>Unioninae</taxon>
        <taxon>Sinanodonta</taxon>
    </lineage>
</organism>
<evidence type="ECO:0000256" key="3">
    <source>
        <dbReference type="ARBA" id="ARBA00022771"/>
    </source>
</evidence>
<dbReference type="FunFam" id="3.30.160.60:FF:002343">
    <property type="entry name" value="Zinc finger protein 33A"/>
    <property type="match status" value="1"/>
</dbReference>
<dbReference type="AlphaFoldDB" id="A0ABD3VHI3"/>
<protein>
    <recommendedName>
        <fullName evidence="7">C2H2-type domain-containing protein</fullName>
    </recommendedName>
</protein>
<evidence type="ECO:0000313" key="9">
    <source>
        <dbReference type="Proteomes" id="UP001634394"/>
    </source>
</evidence>
<dbReference type="InterPro" id="IPR036236">
    <property type="entry name" value="Znf_C2H2_sf"/>
</dbReference>
<sequence length="583" mass="64974">MESQYQAANAPPISQNQSDKSPSESQTQPHFSQSQMAEHFYQNAKLNQEASQFEIRPHSSKELYRINQTLSPAVERMFASQEKMSAISHYEEQQMLQTELSRSSTLWSHVKAESFAQSNKQPDSVSSQMSSPQSSHQACCPSGNFNSFTHEKVRQSSMVQSTFLQGEEQSPHPQTQHNHNSATKDVASVMVPGISSTSSDSLLHPDNKECQNPAPRGRGRRRNSVQGPDTDESPVSSDRHHACTVCFRTFRNKPQLIQHSLVHSGIRKHVCTYCERSFKQLCHLQQHLRTHTGERPYRCAEPGCKRAFAQLSNLQHHQRNHDEQVKKEASKNYHCVVCERSYTNESSLKAHTLKMHIHIKTVDPNSPSKPKKKRLKKKKDFSFTVTIPSSSDEEKGPSTKKEGSVERSFGQREGFATQMISRPSSRVEFSNATQDLSQQLLEKCVQSFTHETIEFSQSQTVPAQTGLQHVLSGQPQSGLHSELQVVHPTVTSHSSQSGLSIISQAVSHLVPQTGSQSVSQSIFSCLDIGLRSRPGLLQHGHPPMVPVSNASGNQIIGSCPVTMPHLCSPEIRHFHNAGSASKC</sequence>
<dbReference type="SMART" id="SM00355">
    <property type="entry name" value="ZnF_C2H2"/>
    <property type="match status" value="4"/>
</dbReference>
<feature type="domain" description="C2H2-type" evidence="7">
    <location>
        <begin position="269"/>
        <end position="296"/>
    </location>
</feature>
<feature type="domain" description="C2H2-type" evidence="7">
    <location>
        <begin position="297"/>
        <end position="326"/>
    </location>
</feature>
<dbReference type="Gene3D" id="3.30.160.60">
    <property type="entry name" value="Classic Zinc Finger"/>
    <property type="match status" value="2"/>
</dbReference>
<keyword evidence="2" id="KW-0677">Repeat</keyword>
<dbReference type="PROSITE" id="PS50157">
    <property type="entry name" value="ZINC_FINGER_C2H2_2"/>
    <property type="match status" value="4"/>
</dbReference>
<dbReference type="Proteomes" id="UP001634394">
    <property type="component" value="Unassembled WGS sequence"/>
</dbReference>
<proteinExistence type="predicted"/>
<evidence type="ECO:0000259" key="7">
    <source>
        <dbReference type="PROSITE" id="PS50157"/>
    </source>
</evidence>
<dbReference type="EMBL" id="JBJQND010000011">
    <property type="protein sequence ID" value="KAL3861044.1"/>
    <property type="molecule type" value="Genomic_DNA"/>
</dbReference>
<feature type="compositionally biased region" description="Basic residues" evidence="6">
    <location>
        <begin position="369"/>
        <end position="379"/>
    </location>
</feature>
<name>A0ABD3VHI3_SINWO</name>
<dbReference type="SUPFAM" id="SSF57667">
    <property type="entry name" value="beta-beta-alpha zinc fingers"/>
    <property type="match status" value="2"/>
</dbReference>
<feature type="region of interest" description="Disordered" evidence="6">
    <location>
        <begin position="115"/>
        <end position="147"/>
    </location>
</feature>
<feature type="domain" description="C2H2-type" evidence="7">
    <location>
        <begin position="333"/>
        <end position="361"/>
    </location>
</feature>
<evidence type="ECO:0000256" key="5">
    <source>
        <dbReference type="PROSITE-ProRule" id="PRU00042"/>
    </source>
</evidence>
<keyword evidence="3 5" id="KW-0863">Zinc-finger</keyword>
<evidence type="ECO:0000256" key="6">
    <source>
        <dbReference type="SAM" id="MobiDB-lite"/>
    </source>
</evidence>
<accession>A0ABD3VHI3</accession>
<keyword evidence="1" id="KW-0479">Metal-binding</keyword>
<feature type="region of interest" description="Disordered" evidence="6">
    <location>
        <begin position="1"/>
        <end position="58"/>
    </location>
</feature>
<dbReference type="Pfam" id="PF00096">
    <property type="entry name" value="zf-C2H2"/>
    <property type="match status" value="3"/>
</dbReference>
<evidence type="ECO:0000256" key="1">
    <source>
        <dbReference type="ARBA" id="ARBA00022723"/>
    </source>
</evidence>
<feature type="region of interest" description="Disordered" evidence="6">
    <location>
        <begin position="360"/>
        <end position="413"/>
    </location>
</feature>
<dbReference type="InterPro" id="IPR013087">
    <property type="entry name" value="Znf_C2H2_type"/>
</dbReference>
<keyword evidence="4" id="KW-0862">Zinc</keyword>
<dbReference type="GO" id="GO:0008270">
    <property type="term" value="F:zinc ion binding"/>
    <property type="evidence" value="ECO:0007669"/>
    <property type="project" value="UniProtKB-KW"/>
</dbReference>
<gene>
    <name evidence="8" type="ORF">ACJMK2_007135</name>
</gene>
<feature type="compositionally biased region" description="Polar residues" evidence="6">
    <location>
        <begin position="1"/>
        <end position="36"/>
    </location>
</feature>
<dbReference type="PROSITE" id="PS00028">
    <property type="entry name" value="ZINC_FINGER_C2H2_1"/>
    <property type="match status" value="4"/>
</dbReference>
<reference evidence="8 9" key="1">
    <citation type="submission" date="2024-11" db="EMBL/GenBank/DDBJ databases">
        <title>Chromosome-level genome assembly of the freshwater bivalve Anodonta woodiana.</title>
        <authorList>
            <person name="Chen X."/>
        </authorList>
    </citation>
    <scope>NUCLEOTIDE SEQUENCE [LARGE SCALE GENOMIC DNA]</scope>
    <source>
        <strain evidence="8">MN2024</strain>
        <tissue evidence="8">Gills</tissue>
    </source>
</reference>
<evidence type="ECO:0000256" key="2">
    <source>
        <dbReference type="ARBA" id="ARBA00022737"/>
    </source>
</evidence>
<evidence type="ECO:0000313" key="8">
    <source>
        <dbReference type="EMBL" id="KAL3861044.1"/>
    </source>
</evidence>
<feature type="compositionally biased region" description="Low complexity" evidence="6">
    <location>
        <begin position="121"/>
        <end position="137"/>
    </location>
</feature>
<feature type="region of interest" description="Disordered" evidence="6">
    <location>
        <begin position="193"/>
        <end position="237"/>
    </location>
</feature>
<evidence type="ECO:0000256" key="4">
    <source>
        <dbReference type="ARBA" id="ARBA00022833"/>
    </source>
</evidence>
<keyword evidence="9" id="KW-1185">Reference proteome</keyword>
<dbReference type="GO" id="GO:0006357">
    <property type="term" value="P:regulation of transcription by RNA polymerase II"/>
    <property type="evidence" value="ECO:0007669"/>
    <property type="project" value="UniProtKB-ARBA"/>
</dbReference>